<feature type="transmembrane region" description="Helical" evidence="1">
    <location>
        <begin position="66"/>
        <end position="86"/>
    </location>
</feature>
<evidence type="ECO:0000313" key="2">
    <source>
        <dbReference type="EMBL" id="MEQ2240472.1"/>
    </source>
</evidence>
<gene>
    <name evidence="2" type="ORF">ILYODFUR_015334</name>
</gene>
<proteinExistence type="predicted"/>
<dbReference type="EMBL" id="JAHRIQ010059267">
    <property type="protein sequence ID" value="MEQ2240472.1"/>
    <property type="molecule type" value="Genomic_DNA"/>
</dbReference>
<name>A0ABV0U9V0_9TELE</name>
<evidence type="ECO:0000313" key="3">
    <source>
        <dbReference type="Proteomes" id="UP001482620"/>
    </source>
</evidence>
<protein>
    <submittedName>
        <fullName evidence="2">Uncharacterized protein</fullName>
    </submittedName>
</protein>
<reference evidence="2 3" key="1">
    <citation type="submission" date="2021-06" db="EMBL/GenBank/DDBJ databases">
        <authorList>
            <person name="Palmer J.M."/>
        </authorList>
    </citation>
    <scope>NUCLEOTIDE SEQUENCE [LARGE SCALE GENOMIC DNA]</scope>
    <source>
        <strain evidence="3">if_2019</strain>
        <tissue evidence="2">Muscle</tissue>
    </source>
</reference>
<keyword evidence="3" id="KW-1185">Reference proteome</keyword>
<keyword evidence="1" id="KW-1133">Transmembrane helix</keyword>
<evidence type="ECO:0000256" key="1">
    <source>
        <dbReference type="SAM" id="Phobius"/>
    </source>
</evidence>
<organism evidence="2 3">
    <name type="scientific">Ilyodon furcidens</name>
    <name type="common">goldbreast splitfin</name>
    <dbReference type="NCBI Taxonomy" id="33524"/>
    <lineage>
        <taxon>Eukaryota</taxon>
        <taxon>Metazoa</taxon>
        <taxon>Chordata</taxon>
        <taxon>Craniata</taxon>
        <taxon>Vertebrata</taxon>
        <taxon>Euteleostomi</taxon>
        <taxon>Actinopterygii</taxon>
        <taxon>Neopterygii</taxon>
        <taxon>Teleostei</taxon>
        <taxon>Neoteleostei</taxon>
        <taxon>Acanthomorphata</taxon>
        <taxon>Ovalentaria</taxon>
        <taxon>Atherinomorphae</taxon>
        <taxon>Cyprinodontiformes</taxon>
        <taxon>Goodeidae</taxon>
        <taxon>Ilyodon</taxon>
    </lineage>
</organism>
<comment type="caution">
    <text evidence="2">The sequence shown here is derived from an EMBL/GenBank/DDBJ whole genome shotgun (WGS) entry which is preliminary data.</text>
</comment>
<keyword evidence="1" id="KW-0812">Transmembrane</keyword>
<sequence length="109" mass="12384">MVRKSSSCWEEGPVITLLCAPRMQQSVTEGVLQLCNSFMYNSDVIFEASCLPLPALCPGGHPRAELAFLMSLSVVVFLQMAWRWMLQRWRPVSSRTQTLSTSKDRFLND</sequence>
<dbReference type="Proteomes" id="UP001482620">
    <property type="component" value="Unassembled WGS sequence"/>
</dbReference>
<keyword evidence="1" id="KW-0472">Membrane</keyword>
<accession>A0ABV0U9V0</accession>